<organism evidence="1">
    <name type="scientific">Spodoptera frugiperda</name>
    <name type="common">Fall armyworm</name>
    <dbReference type="NCBI Taxonomy" id="7108"/>
    <lineage>
        <taxon>Eukaryota</taxon>
        <taxon>Metazoa</taxon>
        <taxon>Ecdysozoa</taxon>
        <taxon>Arthropoda</taxon>
        <taxon>Hexapoda</taxon>
        <taxon>Insecta</taxon>
        <taxon>Pterygota</taxon>
        <taxon>Neoptera</taxon>
        <taxon>Endopterygota</taxon>
        <taxon>Lepidoptera</taxon>
        <taxon>Glossata</taxon>
        <taxon>Ditrysia</taxon>
        <taxon>Noctuoidea</taxon>
        <taxon>Noctuidae</taxon>
        <taxon>Amphipyrinae</taxon>
        <taxon>Spodoptera</taxon>
    </lineage>
</organism>
<dbReference type="AlphaFoldDB" id="A0A2H1W5E6"/>
<gene>
    <name evidence="1" type="ORF">SFRICE_006231</name>
</gene>
<evidence type="ECO:0000313" key="1">
    <source>
        <dbReference type="EMBL" id="SOQ48257.1"/>
    </source>
</evidence>
<proteinExistence type="predicted"/>
<name>A0A2H1W5E6_SPOFR</name>
<reference evidence="1" key="1">
    <citation type="submission" date="2016-07" db="EMBL/GenBank/DDBJ databases">
        <authorList>
            <person name="Bretaudeau A."/>
        </authorList>
    </citation>
    <scope>NUCLEOTIDE SEQUENCE</scope>
    <source>
        <strain evidence="1">Rice</strain>
        <tissue evidence="1">Whole body</tissue>
    </source>
</reference>
<sequence length="130" mass="14424">MIFPVQAGRIVVVIKYVFSQLACCVLHALQRAIRPPQMGPSRADAWSGAADYLADFLLCHGCVNKDTSSHTHDTQTRKNDLWINHTNSCSVQESNPLLVKRQLITYPPHPPCSPSIANLIIGIETYLTIL</sequence>
<protein>
    <submittedName>
        <fullName evidence="1">SFRICE_006231</fullName>
    </submittedName>
</protein>
<dbReference type="EMBL" id="ODYU01006426">
    <property type="protein sequence ID" value="SOQ48257.1"/>
    <property type="molecule type" value="Genomic_DNA"/>
</dbReference>
<accession>A0A2H1W5E6</accession>